<dbReference type="EMBL" id="LR536450">
    <property type="protein sequence ID" value="VFU08337.1"/>
    <property type="molecule type" value="Genomic_DNA"/>
</dbReference>
<dbReference type="AlphaFoldDB" id="A0A4U8YY51"/>
<gene>
    <name evidence="1" type="ORF">MTUNDRAET4_1444</name>
</gene>
<evidence type="ECO:0000313" key="1">
    <source>
        <dbReference type="EMBL" id="VFU08337.1"/>
    </source>
</evidence>
<protein>
    <submittedName>
        <fullName evidence="1">Uncharacterized protein</fullName>
    </submittedName>
</protein>
<dbReference type="KEGG" id="mtun:MTUNDRAET4_1444"/>
<dbReference type="Proteomes" id="UP000294360">
    <property type="component" value="Chromosome"/>
</dbReference>
<organism evidence="1 2">
    <name type="scientific">Methylocella tundrae</name>
    <dbReference type="NCBI Taxonomy" id="227605"/>
    <lineage>
        <taxon>Bacteria</taxon>
        <taxon>Pseudomonadati</taxon>
        <taxon>Pseudomonadota</taxon>
        <taxon>Alphaproteobacteria</taxon>
        <taxon>Hyphomicrobiales</taxon>
        <taxon>Beijerinckiaceae</taxon>
        <taxon>Methylocella</taxon>
    </lineage>
</organism>
<evidence type="ECO:0000313" key="2">
    <source>
        <dbReference type="Proteomes" id="UP000294360"/>
    </source>
</evidence>
<name>A0A4U8YY51_METTU</name>
<accession>A0A4U8YY51</accession>
<proteinExistence type="predicted"/>
<sequence>MTYISRATSDKPLRWGEAMQTDGRTLDLFPWLYRPLCLLFLLAVIACVSIAGVSAQSFRFNDVYTTPFGPAYADILLKTENFLACKPPVGRTFSYALCYYSGPAIGTPVPTSGASYNPPLPCTLSADGKTADCTCYGLTTEEYPPYVPYFIDINGILNLDLYLSTIAVCGHGGANCNPRQPIVANTAWNKAPACKAANHNAVIPTAELISVFSPVKSGDYPSGSTKCSAGKYAGCMTAPCYHTGKFDSAGEELVQCKCPVYDGPFELGQVGEPCDANALTPKASHAPNAPAQPQYVWSAAHDPKANPTPVSPPATGCLPDMAGGKGCPLYSPTTSYPVSRGSALCKQVCESYKNSIRQGTSTPTSKGVQVAYSCDAALCTTLGIGQTTQPPPNPLKKANLLKNACGNLAEQSGIEAILALELADGCSCCASQVCGCSNAGVDIDAETQVEIAKLNAKQERLQITPQCQINGTLCGARAP</sequence>
<reference evidence="1 2" key="1">
    <citation type="submission" date="2019-03" db="EMBL/GenBank/DDBJ databases">
        <authorList>
            <person name="Kox A.R. M."/>
        </authorList>
    </citation>
    <scope>NUCLEOTIDE SEQUENCE [LARGE SCALE GENOMIC DNA]</scope>
    <source>
        <strain evidence="1">MTUNDRAET4 annotated genome</strain>
    </source>
</reference>